<proteinExistence type="predicted"/>
<dbReference type="RefSeq" id="WP_345367167.1">
    <property type="nucleotide sequence ID" value="NZ_BAABII010000018.1"/>
</dbReference>
<dbReference type="SUPFAM" id="SSF55073">
    <property type="entry name" value="Nucleotide cyclase"/>
    <property type="match status" value="1"/>
</dbReference>
<reference evidence="2 3" key="1">
    <citation type="submission" date="2024-08" db="EMBL/GenBank/DDBJ databases">
        <title>Genome mining of Saccharopolyspora cebuensis PGLac3 from Nigerian medicinal plant.</title>
        <authorList>
            <person name="Ezeobiora C.E."/>
            <person name="Igbokwe N.H."/>
            <person name="Amin D.H."/>
            <person name="Mendie U.E."/>
        </authorList>
    </citation>
    <scope>NUCLEOTIDE SEQUENCE [LARGE SCALE GENOMIC DNA]</scope>
    <source>
        <strain evidence="2 3">PGLac3</strain>
    </source>
</reference>
<comment type="caution">
    <text evidence="2">The sequence shown here is derived from an EMBL/GenBank/DDBJ whole genome shotgun (WGS) entry which is preliminary data.</text>
</comment>
<dbReference type="SMART" id="SM00267">
    <property type="entry name" value="GGDEF"/>
    <property type="match status" value="1"/>
</dbReference>
<dbReference type="CDD" id="cd01949">
    <property type="entry name" value="GGDEF"/>
    <property type="match status" value="1"/>
</dbReference>
<dbReference type="NCBIfam" id="TIGR00254">
    <property type="entry name" value="GGDEF"/>
    <property type="match status" value="1"/>
</dbReference>
<dbReference type="SUPFAM" id="SSF48452">
    <property type="entry name" value="TPR-like"/>
    <property type="match status" value="1"/>
</dbReference>
<dbReference type="PANTHER" id="PTHR45138">
    <property type="entry name" value="REGULATORY COMPONENTS OF SENSORY TRANSDUCTION SYSTEM"/>
    <property type="match status" value="1"/>
</dbReference>
<dbReference type="InterPro" id="IPR029787">
    <property type="entry name" value="Nucleotide_cyclase"/>
</dbReference>
<dbReference type="PROSITE" id="PS50887">
    <property type="entry name" value="GGDEF"/>
    <property type="match status" value="1"/>
</dbReference>
<dbReference type="GO" id="GO:0052621">
    <property type="term" value="F:diguanylate cyclase activity"/>
    <property type="evidence" value="ECO:0007669"/>
    <property type="project" value="UniProtKB-EC"/>
</dbReference>
<dbReference type="PANTHER" id="PTHR45138:SF9">
    <property type="entry name" value="DIGUANYLATE CYCLASE DGCM-RELATED"/>
    <property type="match status" value="1"/>
</dbReference>
<keyword evidence="3" id="KW-1185">Reference proteome</keyword>
<organism evidence="2 3">
    <name type="scientific">Saccharopolyspora cebuensis</name>
    <dbReference type="NCBI Taxonomy" id="418759"/>
    <lineage>
        <taxon>Bacteria</taxon>
        <taxon>Bacillati</taxon>
        <taxon>Actinomycetota</taxon>
        <taxon>Actinomycetes</taxon>
        <taxon>Pseudonocardiales</taxon>
        <taxon>Pseudonocardiaceae</taxon>
        <taxon>Saccharopolyspora</taxon>
    </lineage>
</organism>
<evidence type="ECO:0000313" key="3">
    <source>
        <dbReference type="Proteomes" id="UP001564626"/>
    </source>
</evidence>
<dbReference type="InterPro" id="IPR000160">
    <property type="entry name" value="GGDEF_dom"/>
</dbReference>
<name>A0ABV4CHH5_9PSEU</name>
<dbReference type="InterPro" id="IPR011990">
    <property type="entry name" value="TPR-like_helical_dom_sf"/>
</dbReference>
<dbReference type="EMBL" id="JBGEHV010000023">
    <property type="protein sequence ID" value="MEY8040550.1"/>
    <property type="molecule type" value="Genomic_DNA"/>
</dbReference>
<dbReference type="InterPro" id="IPR050469">
    <property type="entry name" value="Diguanylate_Cyclase"/>
</dbReference>
<keyword evidence="2" id="KW-0548">Nucleotidyltransferase</keyword>
<gene>
    <name evidence="2" type="ORF">AB8O55_14180</name>
</gene>
<sequence>MPQDVPLLAGHLPAQDRQVRLLLDAGRLSAADIAFDQLIAAGQDRVAEQWNRSTVLVNRALLAWRLGRVVTALELAADGWTEFDVDHPPGPAGAHTTSMLGWLMEVIGHRGPALDLMVLGVQQARGCGDPDALAHCLCREGTARIFRGLDADPAEHFGRAREVLAESHELASPGQVKRTSLAGLARALAGTGEPAAAERCAERALARAGSAQHWFTTAVADWVLAVVARDRHELRDARTYASRALDGAERIRDTLLMRRFAAELTGICELLEDPVGETAALRRSVAAGAVAVEALQTGLGQALEQRRVAAHAQRMAMAAHEAAVRDPLTGTANRRGFERFGPPLLERAEGDGLGMWLIMLDVDGFKEINDRGGHTSGDVVLQELAGLLRAVARTDDLICRWAGDEFVVLLADDDHRRRAGPVLAERIRDAVHAHDWQLALGRTMEPPTVSIGVAGGPRELKHLFAAADIALYRAKRGGRDRVEIDTSTSQPTIE</sequence>
<protein>
    <submittedName>
        <fullName evidence="2">Diguanylate cyclase</fullName>
        <ecNumber evidence="2">2.7.7.65</ecNumber>
    </submittedName>
</protein>
<feature type="domain" description="GGDEF" evidence="1">
    <location>
        <begin position="353"/>
        <end position="487"/>
    </location>
</feature>
<keyword evidence="2" id="KW-0808">Transferase</keyword>
<dbReference type="Gene3D" id="3.30.70.270">
    <property type="match status" value="1"/>
</dbReference>
<dbReference type="InterPro" id="IPR043128">
    <property type="entry name" value="Rev_trsase/Diguanyl_cyclase"/>
</dbReference>
<dbReference type="Gene3D" id="1.25.40.10">
    <property type="entry name" value="Tetratricopeptide repeat domain"/>
    <property type="match status" value="1"/>
</dbReference>
<accession>A0ABV4CHH5</accession>
<dbReference type="Proteomes" id="UP001564626">
    <property type="component" value="Unassembled WGS sequence"/>
</dbReference>
<evidence type="ECO:0000259" key="1">
    <source>
        <dbReference type="PROSITE" id="PS50887"/>
    </source>
</evidence>
<dbReference type="EC" id="2.7.7.65" evidence="2"/>
<dbReference type="Pfam" id="PF00990">
    <property type="entry name" value="GGDEF"/>
    <property type="match status" value="1"/>
</dbReference>
<evidence type="ECO:0000313" key="2">
    <source>
        <dbReference type="EMBL" id="MEY8040550.1"/>
    </source>
</evidence>